<keyword evidence="5" id="KW-1185">Reference proteome</keyword>
<evidence type="ECO:0000259" key="4">
    <source>
        <dbReference type="PROSITE" id="PS50234"/>
    </source>
</evidence>
<accession>A0A914WUP3</accession>
<feature type="signal peptide" evidence="2">
    <location>
        <begin position="1"/>
        <end position="18"/>
    </location>
</feature>
<organism evidence="5 6">
    <name type="scientific">Plectus sambesii</name>
    <dbReference type="NCBI Taxonomy" id="2011161"/>
    <lineage>
        <taxon>Eukaryota</taxon>
        <taxon>Metazoa</taxon>
        <taxon>Ecdysozoa</taxon>
        <taxon>Nematoda</taxon>
        <taxon>Chromadorea</taxon>
        <taxon>Plectida</taxon>
        <taxon>Plectina</taxon>
        <taxon>Plectoidea</taxon>
        <taxon>Plectidae</taxon>
        <taxon>Plectus</taxon>
    </lineage>
</organism>
<evidence type="ECO:0000259" key="3">
    <source>
        <dbReference type="PROSITE" id="PS50026"/>
    </source>
</evidence>
<dbReference type="Gene3D" id="2.10.25.10">
    <property type="entry name" value="Laminin"/>
    <property type="match status" value="1"/>
</dbReference>
<evidence type="ECO:0000313" key="6">
    <source>
        <dbReference type="WBParaSite" id="PSAMB.scaffold5325size12033.g26363.t1"/>
    </source>
</evidence>
<evidence type="ECO:0000256" key="1">
    <source>
        <dbReference type="PROSITE-ProRule" id="PRU00076"/>
    </source>
</evidence>
<feature type="disulfide bond" evidence="1">
    <location>
        <begin position="258"/>
        <end position="267"/>
    </location>
</feature>
<evidence type="ECO:0000256" key="2">
    <source>
        <dbReference type="SAM" id="SignalP"/>
    </source>
</evidence>
<dbReference type="PROSITE" id="PS50234">
    <property type="entry name" value="VWFA"/>
    <property type="match status" value="1"/>
</dbReference>
<dbReference type="PROSITE" id="PS01186">
    <property type="entry name" value="EGF_2"/>
    <property type="match status" value="2"/>
</dbReference>
<keyword evidence="1" id="KW-0245">EGF-like domain</keyword>
<keyword evidence="2" id="KW-0732">Signal</keyword>
<feature type="domain" description="EGF-like" evidence="3">
    <location>
        <begin position="283"/>
        <end position="319"/>
    </location>
</feature>
<dbReference type="PROSITE" id="PS00022">
    <property type="entry name" value="EGF_1"/>
    <property type="match status" value="2"/>
</dbReference>
<comment type="caution">
    <text evidence="1">Lacks conserved residue(s) required for the propagation of feature annotation.</text>
</comment>
<dbReference type="InterPro" id="IPR000742">
    <property type="entry name" value="EGF"/>
</dbReference>
<keyword evidence="1" id="KW-1015">Disulfide bond</keyword>
<dbReference type="InterPro" id="IPR050525">
    <property type="entry name" value="ECM_Assembly_Org"/>
</dbReference>
<dbReference type="Proteomes" id="UP000887566">
    <property type="component" value="Unplaced"/>
</dbReference>
<protein>
    <submittedName>
        <fullName evidence="6">Uncharacterized protein</fullName>
    </submittedName>
</protein>
<evidence type="ECO:0000313" key="5">
    <source>
        <dbReference type="Proteomes" id="UP000887566"/>
    </source>
</evidence>
<dbReference type="PRINTS" id="PR00453">
    <property type="entry name" value="VWFADOMAIN"/>
</dbReference>
<dbReference type="Gene3D" id="3.40.50.410">
    <property type="entry name" value="von Willebrand factor, type A domain"/>
    <property type="match status" value="1"/>
</dbReference>
<name>A0A914WUP3_9BILA</name>
<dbReference type="Pfam" id="PF00092">
    <property type="entry name" value="VWA"/>
    <property type="match status" value="1"/>
</dbReference>
<dbReference type="InterPro" id="IPR002035">
    <property type="entry name" value="VWF_A"/>
</dbReference>
<dbReference type="Pfam" id="PF23106">
    <property type="entry name" value="EGF_Teneurin"/>
    <property type="match status" value="1"/>
</dbReference>
<dbReference type="SMART" id="SM00327">
    <property type="entry name" value="VWA"/>
    <property type="match status" value="1"/>
</dbReference>
<dbReference type="PANTHER" id="PTHR24020:SF20">
    <property type="entry name" value="PH DOMAIN-CONTAINING PROTEIN"/>
    <property type="match status" value="1"/>
</dbReference>
<dbReference type="PROSITE" id="PS50026">
    <property type="entry name" value="EGF_3"/>
    <property type="match status" value="2"/>
</dbReference>
<feature type="domain" description="EGF-like" evidence="3">
    <location>
        <begin position="229"/>
        <end position="268"/>
    </location>
</feature>
<dbReference type="InterPro" id="IPR036465">
    <property type="entry name" value="vWFA_dom_sf"/>
</dbReference>
<feature type="disulfide bond" evidence="1">
    <location>
        <begin position="309"/>
        <end position="318"/>
    </location>
</feature>
<dbReference type="PANTHER" id="PTHR24020">
    <property type="entry name" value="COLLAGEN ALPHA"/>
    <property type="match status" value="1"/>
</dbReference>
<feature type="domain" description="VWFA" evidence="4">
    <location>
        <begin position="58"/>
        <end position="232"/>
    </location>
</feature>
<proteinExistence type="predicted"/>
<feature type="chain" id="PRO_5037057720" evidence="2">
    <location>
        <begin position="19"/>
        <end position="392"/>
    </location>
</feature>
<dbReference type="WBParaSite" id="PSAMB.scaffold5325size12033.g26363.t1">
    <property type="protein sequence ID" value="PSAMB.scaffold5325size12033.g26363.t1"/>
    <property type="gene ID" value="PSAMB.scaffold5325size12033.g26363"/>
</dbReference>
<reference evidence="6" key="1">
    <citation type="submission" date="2022-11" db="UniProtKB">
        <authorList>
            <consortium name="WormBaseParasite"/>
        </authorList>
    </citation>
    <scope>IDENTIFICATION</scope>
</reference>
<sequence>MTAQVIFYIAALVVAAYAAERAPPNVTLKATDVYVLNHPQPSSYINTQQQNCTLRPVDLTFVVDESSSIGVENFNMTLKFLGTLTKSMIIGPALDQGQVAMVKFSSSATLAFRLNTYSTNDQVYNAIVGTSYSGGNTDIAAGMNLATTQVYNPSYGDRPTIDNVMLVLTDGQDTSDVVGAWKAAAAKNISVYVIGVGPDVDNSQLLKIAGNVSAHVYSVPTFTGLQLIIKELCHEINTPTPPPPPGQCQHGGTMYCQCPFGFTGRYCETAINSCNITNVFSHNGDVTVPLCGPHGTCHYDPNSGSYCVCDPGWTGPVCDQPIPGDVHISNRCGFYYGSTQPNPNCTIGDRCVPDNLDCALERPGCTYPSLGWCLPEETAKTMFVSYHRRRSF</sequence>
<dbReference type="SUPFAM" id="SSF57196">
    <property type="entry name" value="EGF/Laminin"/>
    <property type="match status" value="2"/>
</dbReference>
<dbReference type="SMART" id="SM00181">
    <property type="entry name" value="EGF"/>
    <property type="match status" value="2"/>
</dbReference>
<dbReference type="SUPFAM" id="SSF53300">
    <property type="entry name" value="vWA-like"/>
    <property type="match status" value="1"/>
</dbReference>
<dbReference type="AlphaFoldDB" id="A0A914WUP3"/>